<organism evidence="2 3">
    <name type="scientific">Persephonella hydrogeniphila</name>
    <dbReference type="NCBI Taxonomy" id="198703"/>
    <lineage>
        <taxon>Bacteria</taxon>
        <taxon>Pseudomonadati</taxon>
        <taxon>Aquificota</taxon>
        <taxon>Aquificia</taxon>
        <taxon>Aquificales</taxon>
        <taxon>Hydrogenothermaceae</taxon>
        <taxon>Persephonella</taxon>
    </lineage>
</organism>
<dbReference type="Gene3D" id="2.30.30.40">
    <property type="entry name" value="SH3 Domains"/>
    <property type="match status" value="1"/>
</dbReference>
<reference evidence="3" key="1">
    <citation type="submission" date="2017-09" db="EMBL/GenBank/DDBJ databases">
        <authorList>
            <person name="Varghese N."/>
            <person name="Submissions S."/>
        </authorList>
    </citation>
    <scope>NUCLEOTIDE SEQUENCE [LARGE SCALE GENOMIC DNA]</scope>
    <source>
        <strain evidence="3">DSM 15103</strain>
    </source>
</reference>
<accession>A0A285NF72</accession>
<dbReference type="OrthoDB" id="9794382at2"/>
<sequence>MSEIEVLGMREIEKEVSREERLITFYLNDELVGVNIKDVIKITKDIDITPVPKTKDYILGVMNLRGNIIPVVSLKKKFNLDGEDNIEHPMIVVVETELGHIGITVDKVEGAINIDPEEIQPPPMNSIGIDPEFIDGVVMIENESGKKELLTLLNIKKIFRPENL</sequence>
<dbReference type="Pfam" id="PF01584">
    <property type="entry name" value="CheW"/>
    <property type="match status" value="1"/>
</dbReference>
<dbReference type="PANTHER" id="PTHR22617">
    <property type="entry name" value="CHEMOTAXIS SENSOR HISTIDINE KINASE-RELATED"/>
    <property type="match status" value="1"/>
</dbReference>
<dbReference type="GO" id="GO:0007165">
    <property type="term" value="P:signal transduction"/>
    <property type="evidence" value="ECO:0007669"/>
    <property type="project" value="InterPro"/>
</dbReference>
<dbReference type="PROSITE" id="PS50851">
    <property type="entry name" value="CHEW"/>
    <property type="match status" value="1"/>
</dbReference>
<protein>
    <submittedName>
        <fullName evidence="2">Purine-binding chemotaxis protein CheW</fullName>
    </submittedName>
</protein>
<dbReference type="EMBL" id="OBEI01000004">
    <property type="protein sequence ID" value="SNZ08152.1"/>
    <property type="molecule type" value="Genomic_DNA"/>
</dbReference>
<dbReference type="GO" id="GO:0005829">
    <property type="term" value="C:cytosol"/>
    <property type="evidence" value="ECO:0007669"/>
    <property type="project" value="TreeGrafter"/>
</dbReference>
<dbReference type="GO" id="GO:0006935">
    <property type="term" value="P:chemotaxis"/>
    <property type="evidence" value="ECO:0007669"/>
    <property type="project" value="InterPro"/>
</dbReference>
<proteinExistence type="predicted"/>
<dbReference type="AlphaFoldDB" id="A0A285NF72"/>
<dbReference type="SUPFAM" id="SSF50341">
    <property type="entry name" value="CheW-like"/>
    <property type="match status" value="1"/>
</dbReference>
<dbReference type="PANTHER" id="PTHR22617:SF23">
    <property type="entry name" value="CHEMOTAXIS PROTEIN CHEW"/>
    <property type="match status" value="1"/>
</dbReference>
<dbReference type="InterPro" id="IPR002545">
    <property type="entry name" value="CheW-lke_dom"/>
</dbReference>
<gene>
    <name evidence="2" type="ORF">SAMN06265182_1185</name>
</gene>
<feature type="domain" description="CheW-like" evidence="1">
    <location>
        <begin position="19"/>
        <end position="164"/>
    </location>
</feature>
<name>A0A285NF72_9AQUI</name>
<dbReference type="Proteomes" id="UP000219036">
    <property type="component" value="Unassembled WGS sequence"/>
</dbReference>
<evidence type="ECO:0000259" key="1">
    <source>
        <dbReference type="PROSITE" id="PS50851"/>
    </source>
</evidence>
<keyword evidence="3" id="KW-1185">Reference proteome</keyword>
<dbReference type="RefSeq" id="WP_097000359.1">
    <property type="nucleotide sequence ID" value="NZ_OBEI01000004.1"/>
</dbReference>
<dbReference type="SMART" id="SM00260">
    <property type="entry name" value="CheW"/>
    <property type="match status" value="1"/>
</dbReference>
<evidence type="ECO:0000313" key="2">
    <source>
        <dbReference type="EMBL" id="SNZ08152.1"/>
    </source>
</evidence>
<dbReference type="InterPro" id="IPR039315">
    <property type="entry name" value="CheW"/>
</dbReference>
<dbReference type="InterPro" id="IPR036061">
    <property type="entry name" value="CheW-like_dom_sf"/>
</dbReference>
<evidence type="ECO:0000313" key="3">
    <source>
        <dbReference type="Proteomes" id="UP000219036"/>
    </source>
</evidence>
<dbReference type="Gene3D" id="2.40.50.180">
    <property type="entry name" value="CheA-289, Domain 4"/>
    <property type="match status" value="1"/>
</dbReference>